<proteinExistence type="predicted"/>
<feature type="transmembrane region" description="Helical" evidence="2">
    <location>
        <begin position="477"/>
        <end position="497"/>
    </location>
</feature>
<feature type="transmembrane region" description="Helical" evidence="2">
    <location>
        <begin position="82"/>
        <end position="100"/>
    </location>
</feature>
<keyword evidence="2" id="KW-0472">Membrane</keyword>
<feature type="transmembrane region" description="Helical" evidence="2">
    <location>
        <begin position="509"/>
        <end position="531"/>
    </location>
</feature>
<reference evidence="5 6" key="1">
    <citation type="submission" date="2019-07" db="EMBL/GenBank/DDBJ databases">
        <title>Genomics analysis of Aphanomyces spp. identifies a new class of oomycete effector associated with host adaptation.</title>
        <authorList>
            <person name="Gaulin E."/>
        </authorList>
    </citation>
    <scope>NUCLEOTIDE SEQUENCE [LARGE SCALE GENOMIC DNA]</scope>
    <source>
        <strain evidence="5 6">ATCC 201684</strain>
    </source>
</reference>
<dbReference type="Proteomes" id="UP000481153">
    <property type="component" value="Unassembled WGS sequence"/>
</dbReference>
<keyword evidence="2" id="KW-1133">Transmembrane helix</keyword>
<dbReference type="Gene3D" id="3.40.50.1820">
    <property type="entry name" value="alpha/beta hydrolase"/>
    <property type="match status" value="1"/>
</dbReference>
<feature type="transmembrane region" description="Helical" evidence="2">
    <location>
        <begin position="552"/>
        <end position="570"/>
    </location>
</feature>
<feature type="transmembrane region" description="Helical" evidence="2">
    <location>
        <begin position="214"/>
        <end position="235"/>
    </location>
</feature>
<dbReference type="GO" id="GO:0006629">
    <property type="term" value="P:lipid metabolic process"/>
    <property type="evidence" value="ECO:0007669"/>
    <property type="project" value="InterPro"/>
</dbReference>
<dbReference type="Pfam" id="PF01764">
    <property type="entry name" value="Lipase_3"/>
    <property type="match status" value="1"/>
</dbReference>
<evidence type="ECO:0000256" key="3">
    <source>
        <dbReference type="SAM" id="SignalP"/>
    </source>
</evidence>
<keyword evidence="2" id="KW-0812">Transmembrane</keyword>
<dbReference type="CDD" id="cd00519">
    <property type="entry name" value="Lipase_3"/>
    <property type="match status" value="1"/>
</dbReference>
<organism evidence="5 6">
    <name type="scientific">Aphanomyces euteiches</name>
    <dbReference type="NCBI Taxonomy" id="100861"/>
    <lineage>
        <taxon>Eukaryota</taxon>
        <taxon>Sar</taxon>
        <taxon>Stramenopiles</taxon>
        <taxon>Oomycota</taxon>
        <taxon>Saprolegniomycetes</taxon>
        <taxon>Saprolegniales</taxon>
        <taxon>Verrucalvaceae</taxon>
        <taxon>Aphanomyces</taxon>
    </lineage>
</organism>
<dbReference type="InterPro" id="IPR051218">
    <property type="entry name" value="Sec_MonoDiacylglyc_Lipase"/>
</dbReference>
<feature type="signal peptide" evidence="3">
    <location>
        <begin position="1"/>
        <end position="18"/>
    </location>
</feature>
<name>A0A6G0XJ36_9STRA</name>
<dbReference type="PANTHER" id="PTHR45856">
    <property type="entry name" value="ALPHA/BETA-HYDROLASES SUPERFAMILY PROTEIN"/>
    <property type="match status" value="1"/>
</dbReference>
<evidence type="ECO:0000259" key="4">
    <source>
        <dbReference type="Pfam" id="PF01764"/>
    </source>
</evidence>
<dbReference type="VEuPathDB" id="FungiDB:AeMF1_018016"/>
<dbReference type="SUPFAM" id="SSF53474">
    <property type="entry name" value="alpha/beta-Hydrolases"/>
    <property type="match status" value="1"/>
</dbReference>
<keyword evidence="6" id="KW-1185">Reference proteome</keyword>
<evidence type="ECO:0000256" key="1">
    <source>
        <dbReference type="SAM" id="MobiDB-lite"/>
    </source>
</evidence>
<dbReference type="PANTHER" id="PTHR45856:SF24">
    <property type="entry name" value="FUNGAL LIPASE-LIKE DOMAIN-CONTAINING PROTEIN"/>
    <property type="match status" value="1"/>
</dbReference>
<gene>
    <name evidence="5" type="ORF">Ae201684_004312</name>
</gene>
<feature type="chain" id="PRO_5026267479" description="Fungal lipase-type domain-containing protein" evidence="3">
    <location>
        <begin position="19"/>
        <end position="1101"/>
    </location>
</feature>
<feature type="region of interest" description="Disordered" evidence="1">
    <location>
        <begin position="735"/>
        <end position="755"/>
    </location>
</feature>
<dbReference type="AlphaFoldDB" id="A0A6G0XJ36"/>
<feature type="domain" description="Fungal lipase-type" evidence="4">
    <location>
        <begin position="856"/>
        <end position="991"/>
    </location>
</feature>
<comment type="caution">
    <text evidence="5">The sequence shown here is derived from an EMBL/GenBank/DDBJ whole genome shotgun (WGS) entry which is preliminary data.</text>
</comment>
<evidence type="ECO:0000256" key="2">
    <source>
        <dbReference type="SAM" id="Phobius"/>
    </source>
</evidence>
<feature type="transmembrane region" description="Helical" evidence="2">
    <location>
        <begin position="415"/>
        <end position="433"/>
    </location>
</feature>
<accession>A0A6G0XJ36</accession>
<dbReference type="InterPro" id="IPR029058">
    <property type="entry name" value="AB_hydrolase_fold"/>
</dbReference>
<protein>
    <recommendedName>
        <fullName evidence="4">Fungal lipase-type domain-containing protein</fullName>
    </recommendedName>
</protein>
<dbReference type="EMBL" id="VJMJ01000053">
    <property type="protein sequence ID" value="KAF0740313.1"/>
    <property type="molecule type" value="Genomic_DNA"/>
</dbReference>
<dbReference type="InterPro" id="IPR002921">
    <property type="entry name" value="Fungal_lipase-type"/>
</dbReference>
<keyword evidence="3" id="KW-0732">Signal</keyword>
<evidence type="ECO:0000313" key="5">
    <source>
        <dbReference type="EMBL" id="KAF0740313.1"/>
    </source>
</evidence>
<sequence>MRTAVVVLLALVATTALANTCGGNFLAPSSEAGCALGRCTCWSYISQCATNELCEDAMASDGSPLCQGICTLTPLGITLKTLQWLFIGGLPLAILIWHLYQQRRQRNFVFNEGDIEAGDGDGLDGHADEIDPDAVQKTVTKQLSRQATVAYFSYESPKAGAGHQFPPEDEKAVNKNTLDSYIDLGKFSKAQTTNGAFVIKITPQIYLETMHKRVLPLLFLSMLVVLVLTWIFSVYPTRMHSTALQVGDDSCVNSGGQNCSVFSASSALVDGVNLQRVVTFSHPRIATTPDSMTLGFRVENTTFFGRPGIFTLGNYTVRVIAEGAKLPLVESYTNKLIVVCGCVGTSCSSISCQDVPLVGISIKRFDSLLYDVRKRQYTVNVTISPSAKYPTPPDYSLSVQVFHNPYAWSAQLTRGAIGAVSIIVLVHFLYTLSKRNSQEVEGRDRRAYSETPRISSLPPKMSLYERFWGHLSLERQAMALILALMGINFNPVMIFVTRASFGSPSRTYFVFRSILETSMYALSIGALLVILDSYRKDRRGFTNGISWRVMGLRSTIVKAILVFGVLALRLQMTLTSEGNRVNGQGKKVNYTAMLDTILTGSGFLIFFWVAMHVNRVLKAQRYSETRYLQLSFRYLMLIAYSKLAVFILDVITGNGFGALSTTQSAVLPTNSVVGEMAYAVFMYFGVVAFYPPAPLKPGLIPRAYVVRERRQSLHSPRVASPVPELSSPGSIISSPRSFASPKDVVKPTDDDSRTAPLLQPGSRFDAMPVAAQPDNLFCLETACLMLNCSRHTYFRSTLNLKSDTNAEDGQVKFPQSKYVNQAALARDGLREIAHIHDEATDTNVLVLRHVSNRLIFSFRGTSSKENVKTDMNFALQEIKWLTNHGHKYYAHKGFLSAYETVRDQCHAIFESFHSENLPADSYVYCTGHSLGGALATLAAIDFKCTLHKPTILYNFGSPRVGTHSFHHLYKEQVPLAFRLVNEGDLVVGVPQRMSMSCGKHKRLYRHVGTEVVMDGKVNGDFIIRPTFAEKHLIIEGAKKVGRHFLPSYRENLNIIVDGVLRSEQSIGEFHQEDALKEVLNTLDTQTVDTLRSKERQLDDLV</sequence>
<feature type="compositionally biased region" description="Basic and acidic residues" evidence="1">
    <location>
        <begin position="743"/>
        <end position="753"/>
    </location>
</feature>
<evidence type="ECO:0000313" key="6">
    <source>
        <dbReference type="Proteomes" id="UP000481153"/>
    </source>
</evidence>
<feature type="transmembrane region" description="Helical" evidence="2">
    <location>
        <begin position="634"/>
        <end position="656"/>
    </location>
</feature>
<feature type="transmembrane region" description="Helical" evidence="2">
    <location>
        <begin position="590"/>
        <end position="613"/>
    </location>
</feature>